<feature type="compositionally biased region" description="Polar residues" evidence="7">
    <location>
        <begin position="248"/>
        <end position="258"/>
    </location>
</feature>
<dbReference type="EMBL" id="JBJKFK010002807">
    <property type="protein sequence ID" value="KAL3310600.1"/>
    <property type="molecule type" value="Genomic_DNA"/>
</dbReference>
<dbReference type="PROSITE" id="PS00027">
    <property type="entry name" value="HOMEOBOX_1"/>
    <property type="match status" value="1"/>
</dbReference>
<protein>
    <recommendedName>
        <fullName evidence="8">Homeobox domain-containing protein</fullName>
    </recommendedName>
</protein>
<accession>A0ABD2PTT4</accession>
<gene>
    <name evidence="9" type="ORF">Ciccas_010832</name>
</gene>
<keyword evidence="3 5" id="KW-0371">Homeobox</keyword>
<dbReference type="PRINTS" id="PR00024">
    <property type="entry name" value="HOMEOBOX"/>
</dbReference>
<evidence type="ECO:0000256" key="5">
    <source>
        <dbReference type="PROSITE-ProRule" id="PRU00108"/>
    </source>
</evidence>
<evidence type="ECO:0000313" key="9">
    <source>
        <dbReference type="EMBL" id="KAL3310600.1"/>
    </source>
</evidence>
<dbReference type="Gene3D" id="1.10.10.60">
    <property type="entry name" value="Homeodomain-like"/>
    <property type="match status" value="1"/>
</dbReference>
<evidence type="ECO:0000313" key="10">
    <source>
        <dbReference type="Proteomes" id="UP001626550"/>
    </source>
</evidence>
<dbReference type="InterPro" id="IPR020479">
    <property type="entry name" value="HD_metazoa"/>
</dbReference>
<feature type="domain" description="Homeobox" evidence="8">
    <location>
        <begin position="131"/>
        <end position="191"/>
    </location>
</feature>
<dbReference type="PROSITE" id="PS50071">
    <property type="entry name" value="HOMEOBOX_2"/>
    <property type="match status" value="1"/>
</dbReference>
<dbReference type="PANTHER" id="PTHR24340">
    <property type="entry name" value="HOMEOBOX PROTEIN NKX"/>
    <property type="match status" value="1"/>
</dbReference>
<sequence>MSSFRVDDILVTTAPDLPHNSDECQTSSSTTEESSGLDLTMNSGSEQIKSFVSMLTNLCGGQTEPSQQELLTLLQNPQALALLTSLGAQTENQISDEQQDSHSSCGGNDLTPDFLGNSLAHLASQGTTSTGKIRRARTAFSYNQLIALENRFKSNRYLSVCERMNLAMQLNLTENQVKIWFQNRRTKWKKENPGVDAGPPGSLKRYRGRGRIPQPCMEASPSKMPNLGMNETQSSDEQSETSEEYTSPSGGPSTNQTNALASMMMGSFDLANGGNMQAVNSFLSNLDSNPYYKSLFQNTPCSISQT</sequence>
<dbReference type="CDD" id="cd00086">
    <property type="entry name" value="homeodomain"/>
    <property type="match status" value="1"/>
</dbReference>
<feature type="region of interest" description="Disordered" evidence="7">
    <location>
        <begin position="1"/>
        <end position="41"/>
    </location>
</feature>
<dbReference type="PANTHER" id="PTHR24340:SF37">
    <property type="entry name" value="HOMEOBOX PROTEIN SLOU"/>
    <property type="match status" value="1"/>
</dbReference>
<dbReference type="Pfam" id="PF00046">
    <property type="entry name" value="Homeodomain"/>
    <property type="match status" value="1"/>
</dbReference>
<feature type="non-terminal residue" evidence="9">
    <location>
        <position position="306"/>
    </location>
</feature>
<evidence type="ECO:0000256" key="6">
    <source>
        <dbReference type="RuleBase" id="RU000682"/>
    </source>
</evidence>
<dbReference type="GO" id="GO:0005634">
    <property type="term" value="C:nucleus"/>
    <property type="evidence" value="ECO:0007669"/>
    <property type="project" value="UniProtKB-SubCell"/>
</dbReference>
<proteinExistence type="predicted"/>
<name>A0ABD2PTT4_9PLAT</name>
<reference evidence="9 10" key="1">
    <citation type="submission" date="2024-11" db="EMBL/GenBank/DDBJ databases">
        <title>Adaptive evolution of stress response genes in parasites aligns with host niche diversity.</title>
        <authorList>
            <person name="Hahn C."/>
            <person name="Resl P."/>
        </authorList>
    </citation>
    <scope>NUCLEOTIDE SEQUENCE [LARGE SCALE GENOMIC DNA]</scope>
    <source>
        <strain evidence="9">EGGRZ-B1_66</strain>
        <tissue evidence="9">Body</tissue>
    </source>
</reference>
<keyword evidence="10" id="KW-1185">Reference proteome</keyword>
<dbReference type="AlphaFoldDB" id="A0ABD2PTT4"/>
<dbReference type="GO" id="GO:0003677">
    <property type="term" value="F:DNA binding"/>
    <property type="evidence" value="ECO:0007669"/>
    <property type="project" value="UniProtKB-UniRule"/>
</dbReference>
<evidence type="ECO:0000256" key="4">
    <source>
        <dbReference type="ARBA" id="ARBA00023242"/>
    </source>
</evidence>
<evidence type="ECO:0000256" key="2">
    <source>
        <dbReference type="ARBA" id="ARBA00023125"/>
    </source>
</evidence>
<evidence type="ECO:0000256" key="7">
    <source>
        <dbReference type="SAM" id="MobiDB-lite"/>
    </source>
</evidence>
<feature type="DNA-binding region" description="Homeobox" evidence="5">
    <location>
        <begin position="133"/>
        <end position="192"/>
    </location>
</feature>
<evidence type="ECO:0000256" key="1">
    <source>
        <dbReference type="ARBA" id="ARBA00004123"/>
    </source>
</evidence>
<organism evidence="9 10">
    <name type="scientific">Cichlidogyrus casuarinus</name>
    <dbReference type="NCBI Taxonomy" id="1844966"/>
    <lineage>
        <taxon>Eukaryota</taxon>
        <taxon>Metazoa</taxon>
        <taxon>Spiralia</taxon>
        <taxon>Lophotrochozoa</taxon>
        <taxon>Platyhelminthes</taxon>
        <taxon>Monogenea</taxon>
        <taxon>Monopisthocotylea</taxon>
        <taxon>Dactylogyridea</taxon>
        <taxon>Ancyrocephalidae</taxon>
        <taxon>Cichlidogyrus</taxon>
    </lineage>
</organism>
<comment type="caution">
    <text evidence="9">The sequence shown here is derived from an EMBL/GenBank/DDBJ whole genome shotgun (WGS) entry which is preliminary data.</text>
</comment>
<keyword evidence="2 5" id="KW-0238">DNA-binding</keyword>
<evidence type="ECO:0000256" key="3">
    <source>
        <dbReference type="ARBA" id="ARBA00023155"/>
    </source>
</evidence>
<dbReference type="InterPro" id="IPR050394">
    <property type="entry name" value="Homeobox_NK-like"/>
</dbReference>
<dbReference type="InterPro" id="IPR017970">
    <property type="entry name" value="Homeobox_CS"/>
</dbReference>
<comment type="subcellular location">
    <subcellularLocation>
        <location evidence="1 5 6">Nucleus</location>
    </subcellularLocation>
</comment>
<dbReference type="InterPro" id="IPR001356">
    <property type="entry name" value="HD"/>
</dbReference>
<dbReference type="Proteomes" id="UP001626550">
    <property type="component" value="Unassembled WGS sequence"/>
</dbReference>
<evidence type="ECO:0000259" key="8">
    <source>
        <dbReference type="PROSITE" id="PS50071"/>
    </source>
</evidence>
<keyword evidence="4 5" id="KW-0539">Nucleus</keyword>
<dbReference type="InterPro" id="IPR009057">
    <property type="entry name" value="Homeodomain-like_sf"/>
</dbReference>
<dbReference type="SUPFAM" id="SSF46689">
    <property type="entry name" value="Homeodomain-like"/>
    <property type="match status" value="1"/>
</dbReference>
<feature type="region of interest" description="Disordered" evidence="7">
    <location>
        <begin position="190"/>
        <end position="258"/>
    </location>
</feature>
<dbReference type="SMART" id="SM00389">
    <property type="entry name" value="HOX"/>
    <property type="match status" value="1"/>
</dbReference>